<evidence type="ECO:0000313" key="2">
    <source>
        <dbReference type="EMBL" id="MBB0245572.1"/>
    </source>
</evidence>
<dbReference type="AlphaFoldDB" id="A0A7W3TEZ4"/>
<sequence>MESFVLDLTSPALGTGVVVVLVLLLLTGGRGRPSTGTPGRPPHDADRTCCTRGMRRPGGVVAVLGPIAAGLGALAHLGLLPFGAG</sequence>
<keyword evidence="3" id="KW-1185">Reference proteome</keyword>
<feature type="transmembrane region" description="Helical" evidence="1">
    <location>
        <begin position="60"/>
        <end position="82"/>
    </location>
</feature>
<name>A0A7W3TEZ4_9ACTN</name>
<accession>A0A7W3TEZ4</accession>
<reference evidence="3" key="1">
    <citation type="submission" date="2019-10" db="EMBL/GenBank/DDBJ databases">
        <title>Streptomyces sp. nov., a novel actinobacterium isolated from alkaline environment.</title>
        <authorList>
            <person name="Golinska P."/>
        </authorList>
    </citation>
    <scope>NUCLEOTIDE SEQUENCE [LARGE SCALE GENOMIC DNA]</scope>
    <source>
        <strain evidence="3">DSM 42118</strain>
    </source>
</reference>
<evidence type="ECO:0000256" key="1">
    <source>
        <dbReference type="SAM" id="Phobius"/>
    </source>
</evidence>
<comment type="caution">
    <text evidence="2">The sequence shown here is derived from an EMBL/GenBank/DDBJ whole genome shotgun (WGS) entry which is preliminary data.</text>
</comment>
<keyword evidence="1" id="KW-0812">Transmembrane</keyword>
<dbReference type="EMBL" id="VKHT01000532">
    <property type="protein sequence ID" value="MBB0245572.1"/>
    <property type="molecule type" value="Genomic_DNA"/>
</dbReference>
<keyword evidence="1" id="KW-1133">Transmembrane helix</keyword>
<dbReference type="Proteomes" id="UP000538929">
    <property type="component" value="Unassembled WGS sequence"/>
</dbReference>
<keyword evidence="1" id="KW-0472">Membrane</keyword>
<organism evidence="2 3">
    <name type="scientific">Streptomyces alkaliphilus</name>
    <dbReference type="NCBI Taxonomy" id="1472722"/>
    <lineage>
        <taxon>Bacteria</taxon>
        <taxon>Bacillati</taxon>
        <taxon>Actinomycetota</taxon>
        <taxon>Actinomycetes</taxon>
        <taxon>Kitasatosporales</taxon>
        <taxon>Streptomycetaceae</taxon>
        <taxon>Streptomyces</taxon>
    </lineage>
</organism>
<gene>
    <name evidence="2" type="ORF">FNQ90_16040</name>
</gene>
<feature type="transmembrane region" description="Helical" evidence="1">
    <location>
        <begin position="12"/>
        <end position="29"/>
    </location>
</feature>
<evidence type="ECO:0000313" key="3">
    <source>
        <dbReference type="Proteomes" id="UP000538929"/>
    </source>
</evidence>
<proteinExistence type="predicted"/>
<protein>
    <submittedName>
        <fullName evidence="2">Uncharacterized protein</fullName>
    </submittedName>
</protein>